<evidence type="ECO:0000256" key="8">
    <source>
        <dbReference type="SAM" id="Coils"/>
    </source>
</evidence>
<evidence type="ECO:0000313" key="11">
    <source>
        <dbReference type="Ensembl" id="ENSGACP00000035425.1"/>
    </source>
</evidence>
<protein>
    <submittedName>
        <fullName evidence="11">Potassium intermediate/small conductance calcium-activated channel, subfamily N, member 4</fullName>
    </submittedName>
</protein>
<evidence type="ECO:0000256" key="6">
    <source>
        <dbReference type="ARBA" id="ARBA00023136"/>
    </source>
</evidence>
<evidence type="ECO:0000256" key="7">
    <source>
        <dbReference type="ARBA" id="ARBA00023303"/>
    </source>
</evidence>
<comment type="subcellular location">
    <subcellularLocation>
        <location evidence="1">Membrane</location>
        <topology evidence="1">Multi-pass membrane protein</topology>
    </subcellularLocation>
</comment>
<sequence length="249" mass="28249">MTNRSLAGGSKGNSVNCGGMVNRNGGDTGEVSVPLTIPGKQTSHAEGDELHRMQDRKLLLKDRKRLCAWSLGTALLGILLMIIHYEICPYMYGPGIACTVMLVAVVTRMLTLNRGEKHVHFFMLNTKLSKRVRHAAANVVRECWLLHRTTPKGNPAEHRRHQRCLLDAIAVFHHLRFKEKMLSDYISEMADLSKMQTICDISNNWNKSYEELKQRILSMEQKLDELSRCNQQTSELLSQVFCPRSPESS</sequence>
<name>A0AAQ4P985_GASAC</name>
<feature type="transmembrane region" description="Helical" evidence="9">
    <location>
        <begin position="91"/>
        <end position="110"/>
    </location>
</feature>
<dbReference type="GO" id="GO:0016286">
    <property type="term" value="F:small conductance calcium-activated potassium channel activity"/>
    <property type="evidence" value="ECO:0007669"/>
    <property type="project" value="InterPro"/>
</dbReference>
<keyword evidence="3 9" id="KW-0812">Transmembrane</keyword>
<dbReference type="GO" id="GO:0016020">
    <property type="term" value="C:membrane"/>
    <property type="evidence" value="ECO:0007669"/>
    <property type="project" value="UniProtKB-SubCell"/>
</dbReference>
<dbReference type="GeneTree" id="ENSGT00950000182904"/>
<keyword evidence="8" id="KW-0175">Coiled coil</keyword>
<keyword evidence="12" id="KW-1185">Reference proteome</keyword>
<dbReference type="PANTHER" id="PTHR10153">
    <property type="entry name" value="SMALL CONDUCTANCE CALCIUM-ACTIVATED POTASSIUM CHANNEL"/>
    <property type="match status" value="1"/>
</dbReference>
<accession>A0AAQ4P985</accession>
<keyword evidence="7" id="KW-0407">Ion channel</keyword>
<keyword evidence="6 9" id="KW-0472">Membrane</keyword>
<dbReference type="Proteomes" id="UP000007635">
    <property type="component" value="Chromosome XX"/>
</dbReference>
<proteinExistence type="predicted"/>
<evidence type="ECO:0000256" key="9">
    <source>
        <dbReference type="SAM" id="Phobius"/>
    </source>
</evidence>
<dbReference type="Gene3D" id="1.10.287.70">
    <property type="match status" value="1"/>
</dbReference>
<keyword evidence="4 9" id="KW-1133">Transmembrane helix</keyword>
<dbReference type="Pfam" id="PF03530">
    <property type="entry name" value="SK_channel"/>
    <property type="match status" value="1"/>
</dbReference>
<keyword evidence="5" id="KW-0406">Ion transport</keyword>
<dbReference type="InterPro" id="IPR036122">
    <property type="entry name" value="CaM-bd_dom_sf"/>
</dbReference>
<feature type="coiled-coil region" evidence="8">
    <location>
        <begin position="202"/>
        <end position="229"/>
    </location>
</feature>
<dbReference type="InterPro" id="IPR015449">
    <property type="entry name" value="K_chnl_Ca-activ_SK"/>
</dbReference>
<dbReference type="AlphaFoldDB" id="A0AAQ4P985"/>
<dbReference type="Pfam" id="PF02888">
    <property type="entry name" value="CaMBD"/>
    <property type="match status" value="1"/>
</dbReference>
<reference evidence="11" key="2">
    <citation type="submission" date="2025-08" db="UniProtKB">
        <authorList>
            <consortium name="Ensembl"/>
        </authorList>
    </citation>
    <scope>IDENTIFICATION</scope>
</reference>
<dbReference type="SMART" id="SM01053">
    <property type="entry name" value="CaMBD"/>
    <property type="match status" value="1"/>
</dbReference>
<dbReference type="GO" id="GO:0005516">
    <property type="term" value="F:calmodulin binding"/>
    <property type="evidence" value="ECO:0007669"/>
    <property type="project" value="InterPro"/>
</dbReference>
<evidence type="ECO:0000256" key="2">
    <source>
        <dbReference type="ARBA" id="ARBA00022448"/>
    </source>
</evidence>
<evidence type="ECO:0000256" key="4">
    <source>
        <dbReference type="ARBA" id="ARBA00022989"/>
    </source>
</evidence>
<dbReference type="InterPro" id="IPR004178">
    <property type="entry name" value="CaM-bd_dom"/>
</dbReference>
<evidence type="ECO:0000259" key="10">
    <source>
        <dbReference type="SMART" id="SM01053"/>
    </source>
</evidence>
<evidence type="ECO:0000256" key="1">
    <source>
        <dbReference type="ARBA" id="ARBA00004141"/>
    </source>
</evidence>
<feature type="transmembrane region" description="Helical" evidence="9">
    <location>
        <begin position="66"/>
        <end position="85"/>
    </location>
</feature>
<evidence type="ECO:0000256" key="3">
    <source>
        <dbReference type="ARBA" id="ARBA00022692"/>
    </source>
</evidence>
<dbReference type="SUPFAM" id="SSF81327">
    <property type="entry name" value="Small-conductance potassium channel"/>
    <property type="match status" value="1"/>
</dbReference>
<feature type="domain" description="Calmodulin-binding" evidence="10">
    <location>
        <begin position="125"/>
        <end position="198"/>
    </location>
</feature>
<reference evidence="11" key="3">
    <citation type="submission" date="2025-09" db="UniProtKB">
        <authorList>
            <consortium name="Ensembl"/>
        </authorList>
    </citation>
    <scope>IDENTIFICATION</scope>
</reference>
<dbReference type="Ensembl" id="ENSGACT00000035887.1">
    <property type="protein sequence ID" value="ENSGACP00000035425.1"/>
    <property type="gene ID" value="ENSGACG00000007526.2"/>
</dbReference>
<evidence type="ECO:0000256" key="5">
    <source>
        <dbReference type="ARBA" id="ARBA00023065"/>
    </source>
</evidence>
<evidence type="ECO:0000313" key="12">
    <source>
        <dbReference type="Proteomes" id="UP000007635"/>
    </source>
</evidence>
<keyword evidence="2" id="KW-0813">Transport</keyword>
<organism evidence="11 12">
    <name type="scientific">Gasterosteus aculeatus aculeatus</name>
    <name type="common">three-spined stickleback</name>
    <dbReference type="NCBI Taxonomy" id="481459"/>
    <lineage>
        <taxon>Eukaryota</taxon>
        <taxon>Metazoa</taxon>
        <taxon>Chordata</taxon>
        <taxon>Craniata</taxon>
        <taxon>Vertebrata</taxon>
        <taxon>Euteleostomi</taxon>
        <taxon>Actinopterygii</taxon>
        <taxon>Neopterygii</taxon>
        <taxon>Teleostei</taxon>
        <taxon>Neoteleostei</taxon>
        <taxon>Acanthomorphata</taxon>
        <taxon>Eupercaria</taxon>
        <taxon>Perciformes</taxon>
        <taxon>Cottioidei</taxon>
        <taxon>Gasterosteales</taxon>
        <taxon>Gasterosteidae</taxon>
        <taxon>Gasterosteus</taxon>
    </lineage>
</organism>
<reference evidence="11 12" key="1">
    <citation type="journal article" date="2021" name="G3 (Bethesda)">
        <title>Improved contiguity of the threespine stickleback genome using long-read sequencing.</title>
        <authorList>
            <person name="Nath S."/>
            <person name="Shaw D.E."/>
            <person name="White M.A."/>
        </authorList>
    </citation>
    <scope>NUCLEOTIDE SEQUENCE [LARGE SCALE GENOMIC DNA]</scope>
    <source>
        <strain evidence="11 12">Lake Benthic</strain>
    </source>
</reference>